<keyword evidence="11" id="KW-0547">Nucleotide-binding</keyword>
<evidence type="ECO:0000256" key="3">
    <source>
        <dbReference type="ARBA" id="ARBA00012438"/>
    </source>
</evidence>
<dbReference type="PROSITE" id="PS50885">
    <property type="entry name" value="HAMP"/>
    <property type="match status" value="1"/>
</dbReference>
<keyword evidence="5" id="KW-0808">Transferase</keyword>
<dbReference type="InterPro" id="IPR050482">
    <property type="entry name" value="Sensor_HK_TwoCompSys"/>
</dbReference>
<feature type="domain" description="HAMP" evidence="10">
    <location>
        <begin position="167"/>
        <end position="219"/>
    </location>
</feature>
<evidence type="ECO:0000256" key="6">
    <source>
        <dbReference type="ARBA" id="ARBA00022777"/>
    </source>
</evidence>
<dbReference type="InterPro" id="IPR036890">
    <property type="entry name" value="HATPase_C_sf"/>
</dbReference>
<protein>
    <recommendedName>
        <fullName evidence="3">histidine kinase</fullName>
        <ecNumber evidence="3">2.7.13.3</ecNumber>
    </recommendedName>
</protein>
<keyword evidence="6" id="KW-0418">Kinase</keyword>
<dbReference type="Gene3D" id="1.20.5.1930">
    <property type="match status" value="1"/>
</dbReference>
<dbReference type="RefSeq" id="WP_380021721.1">
    <property type="nucleotide sequence ID" value="NZ_JBHSHD010000010.1"/>
</dbReference>
<evidence type="ECO:0000259" key="10">
    <source>
        <dbReference type="PROSITE" id="PS50885"/>
    </source>
</evidence>
<dbReference type="InterPro" id="IPR005467">
    <property type="entry name" value="His_kinase_dom"/>
</dbReference>
<feature type="transmembrane region" description="Helical" evidence="8">
    <location>
        <begin position="147"/>
        <end position="166"/>
    </location>
</feature>
<dbReference type="SMART" id="SM00304">
    <property type="entry name" value="HAMP"/>
    <property type="match status" value="1"/>
</dbReference>
<comment type="caution">
    <text evidence="11">The sequence shown here is derived from an EMBL/GenBank/DDBJ whole genome shotgun (WGS) entry which is preliminary data.</text>
</comment>
<dbReference type="Pfam" id="PF02518">
    <property type="entry name" value="HATPase_c"/>
    <property type="match status" value="1"/>
</dbReference>
<evidence type="ECO:0000313" key="11">
    <source>
        <dbReference type="EMBL" id="MFC4821442.1"/>
    </source>
</evidence>
<evidence type="ECO:0000256" key="7">
    <source>
        <dbReference type="ARBA" id="ARBA00023012"/>
    </source>
</evidence>
<dbReference type="PANTHER" id="PTHR24421:SF58">
    <property type="entry name" value="SIGNAL TRANSDUCTION HISTIDINE-PROTEIN KINASE_PHOSPHATASE UHPB"/>
    <property type="match status" value="1"/>
</dbReference>
<dbReference type="SMART" id="SM00387">
    <property type="entry name" value="HATPase_c"/>
    <property type="match status" value="1"/>
</dbReference>
<evidence type="ECO:0000256" key="1">
    <source>
        <dbReference type="ARBA" id="ARBA00000085"/>
    </source>
</evidence>
<keyword evidence="8" id="KW-0812">Transmembrane</keyword>
<dbReference type="InterPro" id="IPR003594">
    <property type="entry name" value="HATPase_dom"/>
</dbReference>
<dbReference type="EC" id="2.7.13.3" evidence="3"/>
<dbReference type="InterPro" id="IPR003660">
    <property type="entry name" value="HAMP_dom"/>
</dbReference>
<dbReference type="PROSITE" id="PS50109">
    <property type="entry name" value="HIS_KIN"/>
    <property type="match status" value="1"/>
</dbReference>
<keyword evidence="7" id="KW-0902">Two-component regulatory system</keyword>
<dbReference type="GO" id="GO:0005524">
    <property type="term" value="F:ATP binding"/>
    <property type="evidence" value="ECO:0007669"/>
    <property type="project" value="UniProtKB-KW"/>
</dbReference>
<dbReference type="Pfam" id="PF00672">
    <property type="entry name" value="HAMP"/>
    <property type="match status" value="1"/>
</dbReference>
<keyword evidence="8" id="KW-1133">Transmembrane helix</keyword>
<gene>
    <name evidence="11" type="ORF">ACFO6Q_14000</name>
</gene>
<dbReference type="SUPFAM" id="SSF55874">
    <property type="entry name" value="ATPase domain of HSP90 chaperone/DNA topoisomerase II/histidine kinase"/>
    <property type="match status" value="1"/>
</dbReference>
<reference evidence="12" key="1">
    <citation type="journal article" date="2019" name="Int. J. Syst. Evol. Microbiol.">
        <title>The Global Catalogue of Microorganisms (GCM) 10K type strain sequencing project: providing services to taxonomists for standard genome sequencing and annotation.</title>
        <authorList>
            <consortium name="The Broad Institute Genomics Platform"/>
            <consortium name="The Broad Institute Genome Sequencing Center for Infectious Disease"/>
            <person name="Wu L."/>
            <person name="Ma J."/>
        </authorList>
    </citation>
    <scope>NUCLEOTIDE SEQUENCE [LARGE SCALE GENOMIC DNA]</scope>
    <source>
        <strain evidence="12">CCUG 30340</strain>
    </source>
</reference>
<dbReference type="InterPro" id="IPR011712">
    <property type="entry name" value="Sig_transdc_His_kin_sub3_dim/P"/>
</dbReference>
<organism evidence="11 12">
    <name type="scientific">Dokdonella ginsengisoli</name>
    <dbReference type="NCBI Taxonomy" id="363846"/>
    <lineage>
        <taxon>Bacteria</taxon>
        <taxon>Pseudomonadati</taxon>
        <taxon>Pseudomonadota</taxon>
        <taxon>Gammaproteobacteria</taxon>
        <taxon>Lysobacterales</taxon>
        <taxon>Rhodanobacteraceae</taxon>
        <taxon>Dokdonella</taxon>
    </lineage>
</organism>
<dbReference type="Gene3D" id="3.30.565.10">
    <property type="entry name" value="Histidine kinase-like ATPase, C-terminal domain"/>
    <property type="match status" value="1"/>
</dbReference>
<dbReference type="PANTHER" id="PTHR24421">
    <property type="entry name" value="NITRATE/NITRITE SENSOR PROTEIN NARX-RELATED"/>
    <property type="match status" value="1"/>
</dbReference>
<proteinExistence type="predicted"/>
<accession>A0ABV9R113</accession>
<dbReference type="Pfam" id="PF07730">
    <property type="entry name" value="HisKA_3"/>
    <property type="match status" value="1"/>
</dbReference>
<dbReference type="CDD" id="cd16917">
    <property type="entry name" value="HATPase_UhpB-NarQ-NarX-like"/>
    <property type="match status" value="1"/>
</dbReference>
<keyword evidence="8" id="KW-0472">Membrane</keyword>
<dbReference type="Proteomes" id="UP001595886">
    <property type="component" value="Unassembled WGS sequence"/>
</dbReference>
<evidence type="ECO:0000313" key="12">
    <source>
        <dbReference type="Proteomes" id="UP001595886"/>
    </source>
</evidence>
<name>A0ABV9R113_9GAMM</name>
<sequence length="444" mass="48597">MSMRLQINLLVASLIAVFIAVVLAFKLADTRRSVLEETEAANKVATQLLAYFVETYAQTSRPIVLHSLERLGRVRSTEITLRDAGGAVVYRSPPSPYKAGRDAPDWYTALVGPEPMRSELRFADSVLEIESNASRAVLDGWDDTVHLLQVGAFAMVFGNLVVFWLVRRMTRPFRTIVRGLEDMQAGAYHTRLPEFAGAEAGSIARAFNRSAQAIEDSLDARRDAVEARLRLEQSHELAAAVQGRVEEERRQIARELHDETGQGITAIRSLAQALIRRGGDAPTREVAQLIADTAGRLYDAVHELVSRVRPPSVDALDLAAAIEDALAQWRRQQPQVAFAFTCGELPEPLGESYVLAAYRIVQEAVTNALRHAQAGRIAIAVDVADGALRIAVSDDGRGLAADWQRPGHYGVRGMRERARALGGDVTIGNLDEGGVRVSARLPLE</sequence>
<evidence type="ECO:0000256" key="8">
    <source>
        <dbReference type="SAM" id="Phobius"/>
    </source>
</evidence>
<evidence type="ECO:0000256" key="2">
    <source>
        <dbReference type="ARBA" id="ARBA00004370"/>
    </source>
</evidence>
<comment type="subcellular location">
    <subcellularLocation>
        <location evidence="2">Membrane</location>
    </subcellularLocation>
</comment>
<evidence type="ECO:0000256" key="5">
    <source>
        <dbReference type="ARBA" id="ARBA00022679"/>
    </source>
</evidence>
<dbReference type="Gene3D" id="6.10.340.10">
    <property type="match status" value="1"/>
</dbReference>
<keyword evidence="4" id="KW-0597">Phosphoprotein</keyword>
<keyword evidence="11" id="KW-0067">ATP-binding</keyword>
<evidence type="ECO:0000259" key="9">
    <source>
        <dbReference type="PROSITE" id="PS50109"/>
    </source>
</evidence>
<comment type="catalytic activity">
    <reaction evidence="1">
        <text>ATP + protein L-histidine = ADP + protein N-phospho-L-histidine.</text>
        <dbReference type="EC" id="2.7.13.3"/>
    </reaction>
</comment>
<dbReference type="CDD" id="cd06225">
    <property type="entry name" value="HAMP"/>
    <property type="match status" value="1"/>
</dbReference>
<dbReference type="EMBL" id="JBHSHD010000010">
    <property type="protein sequence ID" value="MFC4821442.1"/>
    <property type="molecule type" value="Genomic_DNA"/>
</dbReference>
<keyword evidence="12" id="KW-1185">Reference proteome</keyword>
<feature type="domain" description="Histidine kinase" evidence="9">
    <location>
        <begin position="255"/>
        <end position="444"/>
    </location>
</feature>
<evidence type="ECO:0000256" key="4">
    <source>
        <dbReference type="ARBA" id="ARBA00022553"/>
    </source>
</evidence>